<dbReference type="NCBIfam" id="TIGR02118">
    <property type="entry name" value="EthD family reductase"/>
    <property type="match status" value="1"/>
</dbReference>
<dbReference type="InterPro" id="IPR009799">
    <property type="entry name" value="EthD_dom"/>
</dbReference>
<comment type="caution">
    <text evidence="1">The sequence shown here is derived from an EMBL/GenBank/DDBJ whole genome shotgun (WGS) entry which is preliminary data.</text>
</comment>
<dbReference type="AlphaFoldDB" id="A0A0J1CRW6"/>
<dbReference type="EMBL" id="AEJF01000152">
    <property type="protein sequence ID" value="KLU23375.1"/>
    <property type="molecule type" value="Genomic_DNA"/>
</dbReference>
<dbReference type="SUPFAM" id="SSF54909">
    <property type="entry name" value="Dimeric alpha+beta barrel"/>
    <property type="match status" value="1"/>
</dbReference>
<dbReference type="InterPro" id="IPR011008">
    <property type="entry name" value="Dimeric_a/b-barrel"/>
</dbReference>
<name>A0A0J1CRW6_9BURK</name>
<reference evidence="1 2" key="1">
    <citation type="journal article" date="2015" name="Genome Announc.">
        <title>Draft Genome Sequence of Burkholderia sp. Strain PML1(12), an Ectomycorrhizosphere-Inhabiting Bacterium with Effective Mineral-Weathering Ability.</title>
        <authorList>
            <person name="Uroz S."/>
            <person name="Oger P."/>
        </authorList>
    </citation>
    <scope>NUCLEOTIDE SEQUENCE [LARGE SCALE GENOMIC DNA]</scope>
    <source>
        <strain evidence="2">PML1(12)</strain>
    </source>
</reference>
<protein>
    <recommendedName>
        <fullName evidence="3">Ethyl tert-butyl ether degradation protein EthD</fullName>
    </recommendedName>
</protein>
<keyword evidence="2" id="KW-1185">Reference proteome</keyword>
<dbReference type="GO" id="GO:0016491">
    <property type="term" value="F:oxidoreductase activity"/>
    <property type="evidence" value="ECO:0007669"/>
    <property type="project" value="InterPro"/>
</dbReference>
<evidence type="ECO:0008006" key="3">
    <source>
        <dbReference type="Google" id="ProtNLM"/>
    </source>
</evidence>
<evidence type="ECO:0000313" key="2">
    <source>
        <dbReference type="Proteomes" id="UP000035963"/>
    </source>
</evidence>
<sequence>MDVCLFLIATERATTDVAQTVDPQTIHDIAATFPGIKRAVVHVPVQGGANDPYLHAEAPPRCTLQLYFDSIDALENVLREGGKAHALLNLAGLKECDLMQQVMAVRRFPVPDPGSQPADDARCTYMVSYEGPAENLNAWLGHYIDSHPPIMARFPGIREIEIYTRMDYRGALPVARSNAMQRNKVVFDSPDALNAALASPVRHEMRADFKNFPPFSGASPHFPAISIARDFKSA</sequence>
<dbReference type="Proteomes" id="UP000035963">
    <property type="component" value="Unassembled WGS sequence"/>
</dbReference>
<accession>A0A0J1CRW6</accession>
<gene>
    <name evidence="1" type="ORF">EOS_25800</name>
</gene>
<organism evidence="1 2">
    <name type="scientific">Caballeronia mineralivorans PML1(12)</name>
    <dbReference type="NCBI Taxonomy" id="908627"/>
    <lineage>
        <taxon>Bacteria</taxon>
        <taxon>Pseudomonadati</taxon>
        <taxon>Pseudomonadota</taxon>
        <taxon>Betaproteobacteria</taxon>
        <taxon>Burkholderiales</taxon>
        <taxon>Burkholderiaceae</taxon>
        <taxon>Caballeronia</taxon>
    </lineage>
</organism>
<dbReference type="RefSeq" id="WP_047895049.1">
    <property type="nucleotide sequence ID" value="NZ_AEJF01000152.1"/>
</dbReference>
<dbReference type="PATRIC" id="fig|908627.4.peg.5751"/>
<dbReference type="Gene3D" id="3.30.70.100">
    <property type="match status" value="1"/>
</dbReference>
<evidence type="ECO:0000313" key="1">
    <source>
        <dbReference type="EMBL" id="KLU23375.1"/>
    </source>
</evidence>
<proteinExistence type="predicted"/>